<proteinExistence type="predicted"/>
<protein>
    <submittedName>
        <fullName evidence="2">Speckle-type POZ protein</fullName>
    </submittedName>
</protein>
<dbReference type="Pfam" id="PF00651">
    <property type="entry name" value="BTB"/>
    <property type="match status" value="1"/>
</dbReference>
<dbReference type="InterPro" id="IPR000210">
    <property type="entry name" value="BTB/POZ_dom"/>
</dbReference>
<evidence type="ECO:0000259" key="1">
    <source>
        <dbReference type="PROSITE" id="PS50097"/>
    </source>
</evidence>
<dbReference type="PROSITE" id="PS50097">
    <property type="entry name" value="BTB"/>
    <property type="match status" value="1"/>
</dbReference>
<gene>
    <name evidence="2" type="primary">spop_40</name>
    <name evidence="2" type="ORF">AVEN_55257_1</name>
</gene>
<organism evidence="2 3">
    <name type="scientific">Araneus ventricosus</name>
    <name type="common">Orbweaver spider</name>
    <name type="synonym">Epeira ventricosa</name>
    <dbReference type="NCBI Taxonomy" id="182803"/>
    <lineage>
        <taxon>Eukaryota</taxon>
        <taxon>Metazoa</taxon>
        <taxon>Ecdysozoa</taxon>
        <taxon>Arthropoda</taxon>
        <taxon>Chelicerata</taxon>
        <taxon>Arachnida</taxon>
        <taxon>Araneae</taxon>
        <taxon>Araneomorphae</taxon>
        <taxon>Entelegynae</taxon>
        <taxon>Araneoidea</taxon>
        <taxon>Araneidae</taxon>
        <taxon>Araneus</taxon>
    </lineage>
</organism>
<dbReference type="InterPro" id="IPR011333">
    <property type="entry name" value="SKP1/BTB/POZ_sf"/>
</dbReference>
<accession>A0A4Y2SVI8</accession>
<dbReference type="Gene3D" id="3.30.710.10">
    <property type="entry name" value="Potassium Channel Kv1.1, Chain A"/>
    <property type="match status" value="1"/>
</dbReference>
<sequence length="265" mass="30029">MLFNKTLNNSYSPVPLYQFHCKVSITGEDFQKLKQLPNDTFVLTCRIKRTGVDTTMFTNIPSNTSVEKNVNGKSLQAVNNSSVNKNVNGKSLQTDLMNYSDSLSKEKVNLCVGEETESVTKAVLCERSPVFAMMFRNDMRESKENTVFITDIKMPVLRALVSFLSSGVLPDCDFDFLCDLYYAADKYEVVELHQACIRLLLGKISLENIIRVLKLFSLHNDELLKSTVMALISVNIETIKMTSDWKNLLRDDPEIALKASTFFNF</sequence>
<keyword evidence="3" id="KW-1185">Reference proteome</keyword>
<dbReference type="Gene3D" id="1.25.40.420">
    <property type="match status" value="1"/>
</dbReference>
<dbReference type="AlphaFoldDB" id="A0A4Y2SVI8"/>
<dbReference type="Proteomes" id="UP000499080">
    <property type="component" value="Unassembled WGS sequence"/>
</dbReference>
<dbReference type="EMBL" id="BGPR01024339">
    <property type="protein sequence ID" value="GBN92354.1"/>
    <property type="molecule type" value="Genomic_DNA"/>
</dbReference>
<dbReference type="OrthoDB" id="5834576at2759"/>
<reference evidence="2 3" key="1">
    <citation type="journal article" date="2019" name="Sci. Rep.">
        <title>Orb-weaving spider Araneus ventricosus genome elucidates the spidroin gene catalogue.</title>
        <authorList>
            <person name="Kono N."/>
            <person name="Nakamura H."/>
            <person name="Ohtoshi R."/>
            <person name="Moran D.A.P."/>
            <person name="Shinohara A."/>
            <person name="Yoshida Y."/>
            <person name="Fujiwara M."/>
            <person name="Mori M."/>
            <person name="Tomita M."/>
            <person name="Arakawa K."/>
        </authorList>
    </citation>
    <scope>NUCLEOTIDE SEQUENCE [LARGE SCALE GENOMIC DNA]</scope>
</reference>
<dbReference type="PANTHER" id="PTHR24413">
    <property type="entry name" value="SPECKLE-TYPE POZ PROTEIN"/>
    <property type="match status" value="1"/>
</dbReference>
<comment type="caution">
    <text evidence="2">The sequence shown here is derived from an EMBL/GenBank/DDBJ whole genome shotgun (WGS) entry which is preliminary data.</text>
</comment>
<evidence type="ECO:0000313" key="2">
    <source>
        <dbReference type="EMBL" id="GBN92354.1"/>
    </source>
</evidence>
<feature type="domain" description="BTB" evidence="1">
    <location>
        <begin position="106"/>
        <end position="167"/>
    </location>
</feature>
<evidence type="ECO:0000313" key="3">
    <source>
        <dbReference type="Proteomes" id="UP000499080"/>
    </source>
</evidence>
<name>A0A4Y2SVI8_ARAVE</name>
<dbReference type="SMART" id="SM00225">
    <property type="entry name" value="BTB"/>
    <property type="match status" value="1"/>
</dbReference>
<dbReference type="SUPFAM" id="SSF54695">
    <property type="entry name" value="POZ domain"/>
    <property type="match status" value="1"/>
</dbReference>